<dbReference type="GO" id="GO:0005524">
    <property type="term" value="F:ATP binding"/>
    <property type="evidence" value="ECO:0007669"/>
    <property type="project" value="UniProtKB-UniRule"/>
</dbReference>
<dbReference type="GO" id="GO:0005886">
    <property type="term" value="C:plasma membrane"/>
    <property type="evidence" value="ECO:0007669"/>
    <property type="project" value="TreeGrafter"/>
</dbReference>
<evidence type="ECO:0000259" key="4">
    <source>
        <dbReference type="PROSITE" id="PS51186"/>
    </source>
</evidence>
<dbReference type="SUPFAM" id="SSF55729">
    <property type="entry name" value="Acyl-CoA N-acyltransferases (Nat)"/>
    <property type="match status" value="1"/>
</dbReference>
<feature type="chain" id="PRO_5042143876" evidence="3">
    <location>
        <begin position="21"/>
        <end position="700"/>
    </location>
</feature>
<dbReference type="InterPro" id="IPR000182">
    <property type="entry name" value="GNAT_dom"/>
</dbReference>
<dbReference type="PANTHER" id="PTHR23086">
    <property type="entry name" value="PHOSPHATIDYLINOSITOL-4-PHOSPHATE 5-KINASE"/>
    <property type="match status" value="1"/>
</dbReference>
<dbReference type="InterPro" id="IPR016181">
    <property type="entry name" value="Acyl_CoA_acyltransferase"/>
</dbReference>
<dbReference type="Pfam" id="PF00583">
    <property type="entry name" value="Acetyltransf_1"/>
    <property type="match status" value="1"/>
</dbReference>
<dbReference type="PANTHER" id="PTHR23086:SF101">
    <property type="entry name" value="LP03320P-RELATED"/>
    <property type="match status" value="1"/>
</dbReference>
<keyword evidence="7" id="KW-1185">Reference proteome</keyword>
<dbReference type="InterPro" id="IPR002498">
    <property type="entry name" value="PInositol-4-P-4/5-kinase_core"/>
</dbReference>
<dbReference type="Gene3D" id="3.30.810.10">
    <property type="entry name" value="2-Layer Sandwich"/>
    <property type="match status" value="1"/>
</dbReference>
<dbReference type="Pfam" id="PF01504">
    <property type="entry name" value="PIP5K"/>
    <property type="match status" value="1"/>
</dbReference>
<dbReference type="Gene3D" id="3.40.630.30">
    <property type="match status" value="1"/>
</dbReference>
<accession>A0AAD4QX12</accession>
<comment type="caution">
    <text evidence="6">The sequence shown here is derived from an EMBL/GenBank/DDBJ whole genome shotgun (WGS) entry which is preliminary data.</text>
</comment>
<reference evidence="6" key="1">
    <citation type="submission" date="2022-01" db="EMBL/GenBank/DDBJ databases">
        <title>Genome Sequence Resource for Two Populations of Ditylenchus destructor, the Migratory Endoparasitic Phytonematode.</title>
        <authorList>
            <person name="Zhang H."/>
            <person name="Lin R."/>
            <person name="Xie B."/>
        </authorList>
    </citation>
    <scope>NUCLEOTIDE SEQUENCE</scope>
    <source>
        <strain evidence="6">BazhouSP</strain>
    </source>
</reference>
<name>A0AAD4QX12_9BILA</name>
<gene>
    <name evidence="6" type="ORF">DdX_19570</name>
</gene>
<keyword evidence="1" id="KW-0418">Kinase</keyword>
<evidence type="ECO:0000259" key="5">
    <source>
        <dbReference type="PROSITE" id="PS51455"/>
    </source>
</evidence>
<dbReference type="Gene3D" id="3.30.800.10">
    <property type="entry name" value="Phosphatidylinositol Phosphate Kinase II Beta"/>
    <property type="match status" value="1"/>
</dbReference>
<dbReference type="GO" id="GO:0016747">
    <property type="term" value="F:acyltransferase activity, transferring groups other than amino-acyl groups"/>
    <property type="evidence" value="ECO:0007669"/>
    <property type="project" value="InterPro"/>
</dbReference>
<dbReference type="GO" id="GO:0016308">
    <property type="term" value="F:1-phosphatidylinositol-4-phosphate 5-kinase activity"/>
    <property type="evidence" value="ECO:0007669"/>
    <property type="project" value="TreeGrafter"/>
</dbReference>
<dbReference type="Proteomes" id="UP001201812">
    <property type="component" value="Unassembled WGS sequence"/>
</dbReference>
<dbReference type="AlphaFoldDB" id="A0AAD4QX12"/>
<feature type="domain" description="N-acetyltransferase" evidence="4">
    <location>
        <begin position="558"/>
        <end position="700"/>
    </location>
</feature>
<dbReference type="InterPro" id="IPR027484">
    <property type="entry name" value="PInositol-4-P-5-kinase_N"/>
</dbReference>
<feature type="signal peptide" evidence="3">
    <location>
        <begin position="1"/>
        <end position="20"/>
    </location>
</feature>
<keyword evidence="1" id="KW-0808">Transferase</keyword>
<protein>
    <submittedName>
        <fullName evidence="6">Phosphatidylinositol-4-phosphate 5-Kinase domain-containing protein</fullName>
    </submittedName>
</protein>
<dbReference type="PROSITE" id="PS51186">
    <property type="entry name" value="GNAT"/>
    <property type="match status" value="1"/>
</dbReference>
<dbReference type="SMART" id="SM00330">
    <property type="entry name" value="PIPKc"/>
    <property type="match status" value="1"/>
</dbReference>
<evidence type="ECO:0000256" key="3">
    <source>
        <dbReference type="SAM" id="SignalP"/>
    </source>
</evidence>
<evidence type="ECO:0000256" key="2">
    <source>
        <dbReference type="SAM" id="MobiDB-lite"/>
    </source>
</evidence>
<feature type="region of interest" description="Disordered" evidence="2">
    <location>
        <begin position="54"/>
        <end position="73"/>
    </location>
</feature>
<evidence type="ECO:0000256" key="1">
    <source>
        <dbReference type="PROSITE-ProRule" id="PRU00781"/>
    </source>
</evidence>
<dbReference type="GO" id="GO:0046854">
    <property type="term" value="P:phosphatidylinositol phosphate biosynthetic process"/>
    <property type="evidence" value="ECO:0007669"/>
    <property type="project" value="TreeGrafter"/>
</dbReference>
<sequence length="700" mass="80338">MLSNSYFLVFLLLLTQQIRNQICAENGTNGPAGSAQEEGDRPVTNKQVHFFESIDEEKSDDRDGAGAATPKQKLGHMRVDKQGEVTYKRVTSNAITSAIQLGIEYSIQSLVKKEKQDVLVSDYKVIEKVPFPSRGSQTTLPHDYKNFHFETYYPNVFRYLRELYEINSSEFLESICYKPLKELGNPGKSGSLFYVSKDDKYIIKTVQKNEAEFLRTLLQGYVLNIHQNPKTFLSKFFGLFSYKSSGKTIRLLVMNNLLPTSIVMHHKFDLKGSSLNRFASETEKLKDEPTLKDLDFDEEFEKGIILDAHVYDNLIGIIERDVRVLESHRITDYSLLLGVHNIDRKIAECCKDSGKHQCATSDCEEQGRKLYSAASLKESWKSFQLDFNTSKGPYREGGVPAKNADGHRLLIFIGIIDILQKYGWIKWTEHKLKSISHESKSISVVDPKEYAKRFKKHMREKVFRKAPECEKEKDNIICRNKAETGTLNHVQDKKDQGVPVKIKENAKTVQIEEKVKTVKEPVKEPVKIDEKAPECEKEEEKENIICRNKAETNGPLNSVQDRKDQGVPVKIKEKVKPVKEPVKIDEKAPGCEIEKKEDHIICRNEDETYGTLKYVQDRKDREAIIISKLDVAISKRKQLVGTTLLNYFIEKIAKKEGFKRIKLVVIRGKENEAETNFYKKAGFKYVGDSILMKLELNKRN</sequence>
<dbReference type="InterPro" id="IPR027483">
    <property type="entry name" value="PInositol-4-P-4/5-kinase_C_sf"/>
</dbReference>
<evidence type="ECO:0000313" key="6">
    <source>
        <dbReference type="EMBL" id="KAI1695447.1"/>
    </source>
</evidence>
<organism evidence="6 7">
    <name type="scientific">Ditylenchus destructor</name>
    <dbReference type="NCBI Taxonomy" id="166010"/>
    <lineage>
        <taxon>Eukaryota</taxon>
        <taxon>Metazoa</taxon>
        <taxon>Ecdysozoa</taxon>
        <taxon>Nematoda</taxon>
        <taxon>Chromadorea</taxon>
        <taxon>Rhabditida</taxon>
        <taxon>Tylenchina</taxon>
        <taxon>Tylenchomorpha</taxon>
        <taxon>Sphaerularioidea</taxon>
        <taxon>Anguinidae</taxon>
        <taxon>Anguininae</taxon>
        <taxon>Ditylenchus</taxon>
    </lineage>
</organism>
<proteinExistence type="predicted"/>
<keyword evidence="3" id="KW-0732">Signal</keyword>
<dbReference type="SUPFAM" id="SSF56104">
    <property type="entry name" value="SAICAR synthase-like"/>
    <property type="match status" value="1"/>
</dbReference>
<dbReference type="InterPro" id="IPR023610">
    <property type="entry name" value="PInositol-4/5-P-5/4-kinase"/>
</dbReference>
<evidence type="ECO:0000313" key="7">
    <source>
        <dbReference type="Proteomes" id="UP001201812"/>
    </source>
</evidence>
<keyword evidence="1" id="KW-0547">Nucleotide-binding</keyword>
<dbReference type="PROSITE" id="PS51455">
    <property type="entry name" value="PIPK"/>
    <property type="match status" value="1"/>
</dbReference>
<dbReference type="EMBL" id="JAKKPZ010000402">
    <property type="protein sequence ID" value="KAI1695447.1"/>
    <property type="molecule type" value="Genomic_DNA"/>
</dbReference>
<feature type="domain" description="PIPK" evidence="5">
    <location>
        <begin position="91"/>
        <end position="462"/>
    </location>
</feature>
<keyword evidence="1" id="KW-0067">ATP-binding</keyword>